<accession>A0AAV2TTM5</accession>
<dbReference type="Proteomes" id="UP001497525">
    <property type="component" value="Unassembled WGS sequence"/>
</dbReference>
<proteinExistence type="predicted"/>
<dbReference type="AlphaFoldDB" id="A0AAV2TTM5"/>
<comment type="caution">
    <text evidence="1">The sequence shown here is derived from an EMBL/GenBank/DDBJ whole genome shotgun (WGS) entry which is preliminary data.</text>
</comment>
<protein>
    <recommendedName>
        <fullName evidence="3">XPG N-terminal domain-containing protein</fullName>
    </recommendedName>
</protein>
<sequence length="723" mass="82570">MSLEIWREIFTKNRQGIESVHLFDTDLVVEGLGFAAKLSDEKSTYGGEYLEYALRIRKALNDLEKCGIIPHFIFSGFKQVTRFGQKRMLDITSYFLGECAKDHNRSASKQPPIDANSVLIDVLREMKTSYINTLTPTLRSSCSLAAFLQCPVAGYSPMYFVMTPIDALIKQNIDYTPTELKYVMLDSINLTPLPKEDSHVSSSNYYMQVDILRPEVTDLNRIHPSKRPLLAALHVSGIIPSVRLPKSVYLMHYPNDESLRPTERRIKMLLEWLSLCPPESWKPLEEVFACYPQSESQTFIQELSAAFSQNFYRPAEEGRCLAEQLDVRVPADARSNQTSKPQLRGQFSEIPDINNIFELLQCGQLERDYTADWPPRLIHAFRNSLFDCRLLSAVYGDGLYLSWKHDNLNSFLSIHEASLPIRVMHYRVLAGLEHRLNRSDKLIGLSPHATEYMRRGNKLFAYHIPVKPLDINPENEHTDYIVGQLFHSSLNNKFTEPEWSFSLSTTLTLAHKFFQQMGNGTGLEESSVILATALCAVLTGNNLNSIDDEVCKHYSELTSDLQPQDGNTLGPVHGVNEPSKPELVEKFNEIQVIHHTLRSLVSLIDSLLPSDRTSEKFSFLPTWAIFPSGRLVYWLADHIDSYPPKDRLQAVIRYWLPQVQFLKPKSSLTSNTDCTVLADQFERVIRTSMELDIRLDPIIYELCEFEPSRIHEIKPRSISASTQ</sequence>
<name>A0AAV2TTM5_CALDB</name>
<organism evidence="1 2">
    <name type="scientific">Calicophoron daubneyi</name>
    <name type="common">Rumen fluke</name>
    <name type="synonym">Paramphistomum daubneyi</name>
    <dbReference type="NCBI Taxonomy" id="300641"/>
    <lineage>
        <taxon>Eukaryota</taxon>
        <taxon>Metazoa</taxon>
        <taxon>Spiralia</taxon>
        <taxon>Lophotrochozoa</taxon>
        <taxon>Platyhelminthes</taxon>
        <taxon>Trematoda</taxon>
        <taxon>Digenea</taxon>
        <taxon>Plagiorchiida</taxon>
        <taxon>Pronocephalata</taxon>
        <taxon>Paramphistomoidea</taxon>
        <taxon>Paramphistomidae</taxon>
        <taxon>Calicophoron</taxon>
    </lineage>
</organism>
<dbReference type="InterPro" id="IPR026832">
    <property type="entry name" value="Asteroid"/>
</dbReference>
<dbReference type="EMBL" id="CAXLJL010000612">
    <property type="protein sequence ID" value="CAL5139574.1"/>
    <property type="molecule type" value="Genomic_DNA"/>
</dbReference>
<dbReference type="PANTHER" id="PTHR15665:SF1">
    <property type="entry name" value="PROTEIN ASTEROID HOMOLOG 1"/>
    <property type="match status" value="1"/>
</dbReference>
<evidence type="ECO:0000313" key="1">
    <source>
        <dbReference type="EMBL" id="CAL5139574.1"/>
    </source>
</evidence>
<dbReference type="PANTHER" id="PTHR15665">
    <property type="entry name" value="ASTEROID PROTEIN"/>
    <property type="match status" value="1"/>
</dbReference>
<gene>
    <name evidence="1" type="ORF">CDAUBV1_LOCUS14695</name>
</gene>
<evidence type="ECO:0008006" key="3">
    <source>
        <dbReference type="Google" id="ProtNLM"/>
    </source>
</evidence>
<reference evidence="1" key="1">
    <citation type="submission" date="2024-06" db="EMBL/GenBank/DDBJ databases">
        <authorList>
            <person name="Liu X."/>
            <person name="Lenzi L."/>
            <person name="Haldenby T S."/>
            <person name="Uol C."/>
        </authorList>
    </citation>
    <scope>NUCLEOTIDE SEQUENCE</scope>
</reference>
<evidence type="ECO:0000313" key="2">
    <source>
        <dbReference type="Proteomes" id="UP001497525"/>
    </source>
</evidence>